<dbReference type="AlphaFoldDB" id="A0A5B7IPD1"/>
<sequence>MLVQYQIHHPYHHQGSRTLPSPRQSKHHNTKYDHHHTTKHPQHQTHHH</sequence>
<reference evidence="2 3" key="1">
    <citation type="submission" date="2019-05" db="EMBL/GenBank/DDBJ databases">
        <title>Another draft genome of Portunus trituberculatus and its Hox gene families provides insights of decapod evolution.</title>
        <authorList>
            <person name="Jeong J.-H."/>
            <person name="Song I."/>
            <person name="Kim S."/>
            <person name="Choi T."/>
            <person name="Kim D."/>
            <person name="Ryu S."/>
            <person name="Kim W."/>
        </authorList>
    </citation>
    <scope>NUCLEOTIDE SEQUENCE [LARGE SCALE GENOMIC DNA]</scope>
    <source>
        <tissue evidence="2">Muscle</tissue>
    </source>
</reference>
<evidence type="ECO:0000256" key="1">
    <source>
        <dbReference type="SAM" id="MobiDB-lite"/>
    </source>
</evidence>
<evidence type="ECO:0000313" key="2">
    <source>
        <dbReference type="EMBL" id="MPC87371.1"/>
    </source>
</evidence>
<feature type="compositionally biased region" description="Basic residues" evidence="1">
    <location>
        <begin position="24"/>
        <end position="48"/>
    </location>
</feature>
<comment type="caution">
    <text evidence="2">The sequence shown here is derived from an EMBL/GenBank/DDBJ whole genome shotgun (WGS) entry which is preliminary data.</text>
</comment>
<feature type="region of interest" description="Disordered" evidence="1">
    <location>
        <begin position="1"/>
        <end position="48"/>
    </location>
</feature>
<organism evidence="2 3">
    <name type="scientific">Portunus trituberculatus</name>
    <name type="common">Swimming crab</name>
    <name type="synonym">Neptunus trituberculatus</name>
    <dbReference type="NCBI Taxonomy" id="210409"/>
    <lineage>
        <taxon>Eukaryota</taxon>
        <taxon>Metazoa</taxon>
        <taxon>Ecdysozoa</taxon>
        <taxon>Arthropoda</taxon>
        <taxon>Crustacea</taxon>
        <taxon>Multicrustacea</taxon>
        <taxon>Malacostraca</taxon>
        <taxon>Eumalacostraca</taxon>
        <taxon>Eucarida</taxon>
        <taxon>Decapoda</taxon>
        <taxon>Pleocyemata</taxon>
        <taxon>Brachyura</taxon>
        <taxon>Eubrachyura</taxon>
        <taxon>Portunoidea</taxon>
        <taxon>Portunidae</taxon>
        <taxon>Portuninae</taxon>
        <taxon>Portunus</taxon>
    </lineage>
</organism>
<evidence type="ECO:0000313" key="3">
    <source>
        <dbReference type="Proteomes" id="UP000324222"/>
    </source>
</evidence>
<protein>
    <submittedName>
        <fullName evidence="2">Uncharacterized protein</fullName>
    </submittedName>
</protein>
<gene>
    <name evidence="2" type="ORF">E2C01_082232</name>
</gene>
<dbReference type="EMBL" id="VSRR010074306">
    <property type="protein sequence ID" value="MPC87371.1"/>
    <property type="molecule type" value="Genomic_DNA"/>
</dbReference>
<accession>A0A5B7IPD1</accession>
<keyword evidence="3" id="KW-1185">Reference proteome</keyword>
<proteinExistence type="predicted"/>
<name>A0A5B7IPD1_PORTR</name>
<dbReference type="Proteomes" id="UP000324222">
    <property type="component" value="Unassembled WGS sequence"/>
</dbReference>